<reference evidence="1 2" key="1">
    <citation type="submission" date="2023-06" db="EMBL/GenBank/DDBJ databases">
        <title>Identification and characterization of antibiotic-resistant Gram-negative bacteria.</title>
        <authorList>
            <person name="Cho G.-S."/>
            <person name="Lee J."/>
            <person name="Tai E."/>
            <person name="Jeong S."/>
            <person name="Kim I."/>
            <person name="Kim B.-E."/>
            <person name="Jeong M.-I."/>
            <person name="Oh K.-K."/>
            <person name="Franz C.M.A.P."/>
        </authorList>
    </citation>
    <scope>NUCLEOTIDE SEQUENCE [LARGE SCALE GENOMIC DNA]</scope>
    <source>
        <strain evidence="1 2">V106_12</strain>
    </source>
</reference>
<dbReference type="Proteomes" id="UP001223214">
    <property type="component" value="Unassembled WGS sequence"/>
</dbReference>
<protein>
    <submittedName>
        <fullName evidence="1">Type II toxin-antitoxin system RelE/ParE family toxin</fullName>
    </submittedName>
</protein>
<sequence length="120" mass="13716">MLLEKPTMRPVAWMGSALDDLLGFPEEIRKDAGYQLHRLQAGLEAADWKPMSEIGRGVAEIRLHGATGAWRIIYLARFDDAVYVLHCFVKKTQRTSGQDIRIAKARYQAALDEMRNRNEE</sequence>
<dbReference type="InterPro" id="IPR009241">
    <property type="entry name" value="HigB-like"/>
</dbReference>
<evidence type="ECO:0000313" key="1">
    <source>
        <dbReference type="EMBL" id="MDK9365854.1"/>
    </source>
</evidence>
<comment type="caution">
    <text evidence="1">The sequence shown here is derived from an EMBL/GenBank/DDBJ whole genome shotgun (WGS) entry which is preliminary data.</text>
</comment>
<evidence type="ECO:0000313" key="2">
    <source>
        <dbReference type="Proteomes" id="UP001223214"/>
    </source>
</evidence>
<dbReference type="EMBL" id="JASSOM010000086">
    <property type="protein sequence ID" value="MDK9365854.1"/>
    <property type="molecule type" value="Genomic_DNA"/>
</dbReference>
<proteinExistence type="predicted"/>
<name>A0AAP4FY37_9ENTR</name>
<gene>
    <name evidence="1" type="ORF">QQF32_21920</name>
</gene>
<dbReference type="AlphaFoldDB" id="A0AAP4FY37"/>
<dbReference type="RefSeq" id="WP_285150612.1">
    <property type="nucleotide sequence ID" value="NZ_JASSOM010000086.1"/>
</dbReference>
<organism evidence="1 2">
    <name type="scientific">Lelliottia wanjuensis</name>
    <dbReference type="NCBI Taxonomy" id="3050585"/>
    <lineage>
        <taxon>Bacteria</taxon>
        <taxon>Pseudomonadati</taxon>
        <taxon>Pseudomonadota</taxon>
        <taxon>Gammaproteobacteria</taxon>
        <taxon>Enterobacterales</taxon>
        <taxon>Enterobacteriaceae</taxon>
        <taxon>Lelliottia</taxon>
    </lineage>
</organism>
<dbReference type="Pfam" id="PF05973">
    <property type="entry name" value="Gp49"/>
    <property type="match status" value="1"/>
</dbReference>
<keyword evidence="2" id="KW-1185">Reference proteome</keyword>
<accession>A0AAP4FY37</accession>